<gene>
    <name evidence="1" type="ORF">Pint_30411</name>
</gene>
<evidence type="ECO:0000313" key="1">
    <source>
        <dbReference type="EMBL" id="KAJ0007894.1"/>
    </source>
</evidence>
<sequence length="391" mass="43259">MVHEQGLHFSPHKVRNWIMPINRKYKLGLLLETLREELRFKHNCKVLFEYVMLAGINDRIVYCVGLNKDFKKMLSEHAEFKALSLKDIYTASDGTKKIRTLHYIENLLIDFERVIIPCDRGRTTVCVSGQVRPVVRGKGTAQSSNNPTGAYPALFSPVFCPSFTTNPYLVAHPAQHTTKPQTDSSISESIQAAPSPAPPVQKAPFPPKTQIFCPVSQTAAAWTVHPLSPLAKEFIPSHAVRGNFGKSQTTASIQPASRLTSPACTFGPVIPVGQLAQASNASVRPSSSTSKNQACQFQPSSNRSAYKTRQIRPSRRPQSPDLSDLHALAQATKDFPADHIKQEGSLIHTGSRWPHFPAKYFSHCFHTRCLEIVTPREKSADPPCDLGENAS</sequence>
<evidence type="ECO:0000313" key="2">
    <source>
        <dbReference type="Proteomes" id="UP001163603"/>
    </source>
</evidence>
<dbReference type="EMBL" id="CM047750">
    <property type="protein sequence ID" value="KAJ0007894.1"/>
    <property type="molecule type" value="Genomic_DNA"/>
</dbReference>
<protein>
    <submittedName>
        <fullName evidence="1">Uncharacterized protein</fullName>
    </submittedName>
</protein>
<organism evidence="1 2">
    <name type="scientific">Pistacia integerrima</name>
    <dbReference type="NCBI Taxonomy" id="434235"/>
    <lineage>
        <taxon>Eukaryota</taxon>
        <taxon>Viridiplantae</taxon>
        <taxon>Streptophyta</taxon>
        <taxon>Embryophyta</taxon>
        <taxon>Tracheophyta</taxon>
        <taxon>Spermatophyta</taxon>
        <taxon>Magnoliopsida</taxon>
        <taxon>eudicotyledons</taxon>
        <taxon>Gunneridae</taxon>
        <taxon>Pentapetalae</taxon>
        <taxon>rosids</taxon>
        <taxon>malvids</taxon>
        <taxon>Sapindales</taxon>
        <taxon>Anacardiaceae</taxon>
        <taxon>Pistacia</taxon>
    </lineage>
</organism>
<name>A0ACC0X220_9ROSI</name>
<reference evidence="2" key="1">
    <citation type="journal article" date="2023" name="G3 (Bethesda)">
        <title>Genome assembly and association tests identify interacting loci associated with vigor, precocity, and sex in interspecific pistachio rootstocks.</title>
        <authorList>
            <person name="Palmer W."/>
            <person name="Jacygrad E."/>
            <person name="Sagayaradj S."/>
            <person name="Cavanaugh K."/>
            <person name="Han R."/>
            <person name="Bertier L."/>
            <person name="Beede B."/>
            <person name="Kafkas S."/>
            <person name="Golino D."/>
            <person name="Preece J."/>
            <person name="Michelmore R."/>
        </authorList>
    </citation>
    <scope>NUCLEOTIDE SEQUENCE [LARGE SCALE GENOMIC DNA]</scope>
</reference>
<keyword evidence="2" id="KW-1185">Reference proteome</keyword>
<accession>A0ACC0X220</accession>
<dbReference type="Proteomes" id="UP001163603">
    <property type="component" value="Chromosome 15"/>
</dbReference>
<proteinExistence type="predicted"/>
<comment type="caution">
    <text evidence="1">The sequence shown here is derived from an EMBL/GenBank/DDBJ whole genome shotgun (WGS) entry which is preliminary data.</text>
</comment>